<keyword evidence="3" id="KW-1185">Reference proteome</keyword>
<dbReference type="Proteomes" id="UP000002026">
    <property type="component" value="Chromosome"/>
</dbReference>
<dbReference type="AlphaFoldDB" id="C7N5S8"/>
<accession>C7N5S8</accession>
<feature type="transmembrane region" description="Helical" evidence="1">
    <location>
        <begin position="291"/>
        <end position="309"/>
    </location>
</feature>
<organism evidence="2 3">
    <name type="scientific">Slackia heliotrinireducens (strain ATCC 29202 / DSM 20476 / NCTC 11029 / RHS 1)</name>
    <name type="common">Peptococcus heliotrinreducens</name>
    <dbReference type="NCBI Taxonomy" id="471855"/>
    <lineage>
        <taxon>Bacteria</taxon>
        <taxon>Bacillati</taxon>
        <taxon>Actinomycetota</taxon>
        <taxon>Coriobacteriia</taxon>
        <taxon>Eggerthellales</taxon>
        <taxon>Eggerthellaceae</taxon>
        <taxon>Slackia</taxon>
    </lineage>
</organism>
<feature type="transmembrane region" description="Helical" evidence="1">
    <location>
        <begin position="265"/>
        <end position="285"/>
    </location>
</feature>
<keyword evidence="1" id="KW-0472">Membrane</keyword>
<feature type="transmembrane region" description="Helical" evidence="1">
    <location>
        <begin position="141"/>
        <end position="163"/>
    </location>
</feature>
<dbReference type="EMBL" id="CP001684">
    <property type="protein sequence ID" value="ACV22263.1"/>
    <property type="molecule type" value="Genomic_DNA"/>
</dbReference>
<feature type="transmembrane region" description="Helical" evidence="1">
    <location>
        <begin position="65"/>
        <end position="83"/>
    </location>
</feature>
<evidence type="ECO:0000256" key="1">
    <source>
        <dbReference type="SAM" id="Phobius"/>
    </source>
</evidence>
<dbReference type="Pfam" id="PF14897">
    <property type="entry name" value="EpsG"/>
    <property type="match status" value="1"/>
</dbReference>
<feature type="transmembrane region" description="Helical" evidence="1">
    <location>
        <begin position="235"/>
        <end position="253"/>
    </location>
</feature>
<proteinExistence type="predicted"/>
<evidence type="ECO:0000313" key="2">
    <source>
        <dbReference type="EMBL" id="ACV22263.1"/>
    </source>
</evidence>
<dbReference type="STRING" id="471855.Shel_12350"/>
<keyword evidence="1" id="KW-0812">Transmembrane</keyword>
<keyword evidence="1" id="KW-1133">Transmembrane helix</keyword>
<gene>
    <name evidence="2" type="ordered locus">Shel_12350</name>
</gene>
<feature type="transmembrane region" description="Helical" evidence="1">
    <location>
        <begin position="321"/>
        <end position="342"/>
    </location>
</feature>
<dbReference type="HOGENOM" id="CLU_754197_0_0_11"/>
<protein>
    <recommendedName>
        <fullName evidence="4">EpsG family protein</fullName>
    </recommendedName>
</protein>
<name>C7N5S8_SLAHD</name>
<feature type="transmembrane region" description="Helical" evidence="1">
    <location>
        <begin position="95"/>
        <end position="113"/>
    </location>
</feature>
<evidence type="ECO:0000313" key="3">
    <source>
        <dbReference type="Proteomes" id="UP000002026"/>
    </source>
</evidence>
<reference evidence="2 3" key="1">
    <citation type="journal article" date="2009" name="Stand. Genomic Sci.">
        <title>Complete genome sequence of Slackia heliotrinireducens type strain (RHS 1).</title>
        <authorList>
            <person name="Pukall R."/>
            <person name="Lapidus A."/>
            <person name="Nolan M."/>
            <person name="Copeland A."/>
            <person name="Glavina Del Rio T."/>
            <person name="Lucas S."/>
            <person name="Chen F."/>
            <person name="Tice H."/>
            <person name="Cheng J.F."/>
            <person name="Chertkov O."/>
            <person name="Bruce D."/>
            <person name="Goodwin L."/>
            <person name="Kuske C."/>
            <person name="Brettin T."/>
            <person name="Detter J.C."/>
            <person name="Han C."/>
            <person name="Pitluck S."/>
            <person name="Pati A."/>
            <person name="Mavrommatis K."/>
            <person name="Ivanova N."/>
            <person name="Ovchinnikova G."/>
            <person name="Chen A."/>
            <person name="Palaniappan K."/>
            <person name="Schneider S."/>
            <person name="Rohde M."/>
            <person name="Chain P."/>
            <person name="D'haeseleer P."/>
            <person name="Goker M."/>
            <person name="Bristow J."/>
            <person name="Eisen J.A."/>
            <person name="Markowitz V."/>
            <person name="Kyrpides N.C."/>
            <person name="Klenk H.P."/>
            <person name="Hugenholtz P."/>
        </authorList>
    </citation>
    <scope>NUCLEOTIDE SEQUENCE [LARGE SCALE GENOMIC DNA]</scope>
    <source>
        <strain evidence="3">ATCC 29202 / DSM 20476 / NCTC 11029 / RHS 1</strain>
    </source>
</reference>
<evidence type="ECO:0008006" key="4">
    <source>
        <dbReference type="Google" id="ProtNLM"/>
    </source>
</evidence>
<feature type="transmembrane region" description="Helical" evidence="1">
    <location>
        <begin position="348"/>
        <end position="366"/>
    </location>
</feature>
<dbReference type="InterPro" id="IPR049458">
    <property type="entry name" value="EpsG-like"/>
</dbReference>
<dbReference type="KEGG" id="shi:Shel_12350"/>
<sequence>MSGIAFGLYSTSIYSDLTTYTNQAMQTSGLSLGQSFDLFSRTHINDTPLAIVWFWLIGQSGNAQLYPASIAFVEYSIIGYIFTDYSTTRGYSRRQYALLLVLLIVSLPLYNSVASVRSTPAMAIGLLGLYLVFVKEVKNPLVFSLFIVSILIHSVGFIFIPLVFLCQIGKNRPMIAVLLAIALLPVVFFSAYTLEPIFSYFGFSVVNKVQAYVGGSESEYALHVLSSDYLQVKKWTSIAWASVALVLQCHIAARFCKNDERFEHLVIIGIMLCANVVSFGILITVPSYARFLYTAVPISILVVTGAILNTSITNDFERGGFWGLVTVLFFVLSLAVIVVALYDVPRRIAIGLLMNHVLLGFFGTILL</sequence>
<feature type="transmembrane region" description="Helical" evidence="1">
    <location>
        <begin position="175"/>
        <end position="194"/>
    </location>
</feature>